<dbReference type="Proteomes" id="UP000198345">
    <property type="component" value="Unassembled WGS sequence"/>
</dbReference>
<gene>
    <name evidence="2" type="ORF">B0A66_19115</name>
</gene>
<reference evidence="2 3" key="1">
    <citation type="submission" date="2016-11" db="EMBL/GenBank/DDBJ databases">
        <title>Whole genomes of Flavobacteriaceae.</title>
        <authorList>
            <person name="Stine C."/>
            <person name="Li C."/>
            <person name="Tadesse D."/>
        </authorList>
    </citation>
    <scope>NUCLEOTIDE SEQUENCE [LARGE SCALE GENOMIC DNA]</scope>
    <source>
        <strain evidence="2 3">DSM 18292</strain>
    </source>
</reference>
<evidence type="ECO:0000256" key="1">
    <source>
        <dbReference type="SAM" id="Coils"/>
    </source>
</evidence>
<keyword evidence="1" id="KW-0175">Coiled coil</keyword>
<proteinExistence type="predicted"/>
<comment type="caution">
    <text evidence="2">The sequence shown here is derived from an EMBL/GenBank/DDBJ whole genome shotgun (WGS) entry which is preliminary data.</text>
</comment>
<dbReference type="OrthoDB" id="719419at2"/>
<protein>
    <submittedName>
        <fullName evidence="2">Uncharacterized protein</fullName>
    </submittedName>
</protein>
<sequence length="858" mass="97161">MDDNKLHIIPVVEKGQKYDASTGALVLDKEGAIYVTIKQYKEDKKTIEELEKKKKKTQEFARQKWEQRAKEGWSKKKLQENYDANMQEWEKLNKESLAILDKYENINWCWQLVGNKLNHNKLSHNPSFKKGIEEIKTNGTKKVSFPSFLVGGGMAWLEVFHEKEGAKGDIPYGIYVKAIGTPQVLKTEWTDFEYRPITETIGFMSKVILHIYTSDMYGQEVEIQLNDRDLLSFNDQLSFSGKVDFVKEVTLIKPKKNDIGKMVIDELIKNDQSKTDNIVEKEQYIQKIEVEILVDSIWEKEGGKKLKIFPIIKSKKTGTIFEGFDENYLNVDINSNIVAAPNEVSNKVSVVGAVETNESAFHHCQYTGITLEYEKGEKTETVEIFKEEPGVSYNSNVEIGLILGSEPKKFSLKVDQDSDAAECRYAGKDNDHGKKIFSFDKTKLPKNISIGEQSKNLEGTVFFDYERLNMMQYFWLPNNFSKISRYSQIKINALSCRHQNYLNLTILPDIEWELAFIITTMAGFRVKAENTTVTRLNQGLGEYQFRGIKAEQTGKLIEKGGVGYSLNIKYTINGGAFYEQISLDFVKNIEKIIDTYNSIAGFAEIFKVDKKNVTSAAISTSTVKKMTFDIDPPAVVFLLKWKYDYAKKNKQPVVDFTGAAGFKPLIGLKIGVDLVANADKFGGLVGAIIKWGSEFVKELTSLDLYILVETGVALNYDIGLSYNEIDGFAPNTKQKAVVDLTFTIKAGIKKKEVIFIANVSQMEGNTIPTNEADQETFKVEGAATTGIRYTEEHGIEKGKGNYKKVDVKWLGAEITITLVTMAHKRKINSPSNQQFKEKFLLLSPKTIYGPETTYTQSK</sequence>
<name>A0A226GVR6_9FLAO</name>
<dbReference type="AlphaFoldDB" id="A0A226GVR6"/>
<accession>A0A226GVR6</accession>
<feature type="coiled-coil region" evidence="1">
    <location>
        <begin position="37"/>
        <end position="95"/>
    </location>
</feature>
<organism evidence="2 3">
    <name type="scientific">Flavobacterium hercynium</name>
    <dbReference type="NCBI Taxonomy" id="387094"/>
    <lineage>
        <taxon>Bacteria</taxon>
        <taxon>Pseudomonadati</taxon>
        <taxon>Bacteroidota</taxon>
        <taxon>Flavobacteriia</taxon>
        <taxon>Flavobacteriales</taxon>
        <taxon>Flavobacteriaceae</taxon>
        <taxon>Flavobacterium</taxon>
    </lineage>
</organism>
<keyword evidence="3" id="KW-1185">Reference proteome</keyword>
<dbReference type="EMBL" id="MUGW01000049">
    <property type="protein sequence ID" value="OXA85638.1"/>
    <property type="molecule type" value="Genomic_DNA"/>
</dbReference>
<dbReference type="RefSeq" id="WP_089051463.1">
    <property type="nucleotide sequence ID" value="NZ_FXTV01000025.1"/>
</dbReference>
<evidence type="ECO:0000313" key="3">
    <source>
        <dbReference type="Proteomes" id="UP000198345"/>
    </source>
</evidence>
<evidence type="ECO:0000313" key="2">
    <source>
        <dbReference type="EMBL" id="OXA85638.1"/>
    </source>
</evidence>